<dbReference type="EMBL" id="VSRR010003507">
    <property type="protein sequence ID" value="MPC36396.1"/>
    <property type="molecule type" value="Genomic_DNA"/>
</dbReference>
<gene>
    <name evidence="2" type="ORF">E2C01_029853</name>
</gene>
<sequence length="128" mass="14211">MAAALVPEVKVIADDDGDEEATRYLDPSLGSTGGGRGPLLAPPPRFHPEDEEDDPGWLDLTDGTAFVECPDLLHTYTSLRPRPSYRDLRRAFSSRPPLSNLTQTKTLPQQCWPLQCQLVDIPFNSQCF</sequence>
<name>A0A5B7ETC0_PORTR</name>
<reference evidence="2 3" key="1">
    <citation type="submission" date="2019-05" db="EMBL/GenBank/DDBJ databases">
        <title>Another draft genome of Portunus trituberculatus and its Hox gene families provides insights of decapod evolution.</title>
        <authorList>
            <person name="Jeong J.-H."/>
            <person name="Song I."/>
            <person name="Kim S."/>
            <person name="Choi T."/>
            <person name="Kim D."/>
            <person name="Ryu S."/>
            <person name="Kim W."/>
        </authorList>
    </citation>
    <scope>NUCLEOTIDE SEQUENCE [LARGE SCALE GENOMIC DNA]</scope>
    <source>
        <tissue evidence="2">Muscle</tissue>
    </source>
</reference>
<feature type="region of interest" description="Disordered" evidence="1">
    <location>
        <begin position="13"/>
        <end position="55"/>
    </location>
</feature>
<dbReference type="Proteomes" id="UP000324222">
    <property type="component" value="Unassembled WGS sequence"/>
</dbReference>
<proteinExistence type="predicted"/>
<evidence type="ECO:0000256" key="1">
    <source>
        <dbReference type="SAM" id="MobiDB-lite"/>
    </source>
</evidence>
<organism evidence="2 3">
    <name type="scientific">Portunus trituberculatus</name>
    <name type="common">Swimming crab</name>
    <name type="synonym">Neptunus trituberculatus</name>
    <dbReference type="NCBI Taxonomy" id="210409"/>
    <lineage>
        <taxon>Eukaryota</taxon>
        <taxon>Metazoa</taxon>
        <taxon>Ecdysozoa</taxon>
        <taxon>Arthropoda</taxon>
        <taxon>Crustacea</taxon>
        <taxon>Multicrustacea</taxon>
        <taxon>Malacostraca</taxon>
        <taxon>Eumalacostraca</taxon>
        <taxon>Eucarida</taxon>
        <taxon>Decapoda</taxon>
        <taxon>Pleocyemata</taxon>
        <taxon>Brachyura</taxon>
        <taxon>Eubrachyura</taxon>
        <taxon>Portunoidea</taxon>
        <taxon>Portunidae</taxon>
        <taxon>Portuninae</taxon>
        <taxon>Portunus</taxon>
    </lineage>
</organism>
<evidence type="ECO:0000313" key="2">
    <source>
        <dbReference type="EMBL" id="MPC36396.1"/>
    </source>
</evidence>
<keyword evidence="3" id="KW-1185">Reference proteome</keyword>
<dbReference type="OrthoDB" id="242257at2759"/>
<dbReference type="AlphaFoldDB" id="A0A5B7ETC0"/>
<evidence type="ECO:0000313" key="3">
    <source>
        <dbReference type="Proteomes" id="UP000324222"/>
    </source>
</evidence>
<protein>
    <submittedName>
        <fullName evidence="2">Uncharacterized protein</fullName>
    </submittedName>
</protein>
<accession>A0A5B7ETC0</accession>
<comment type="caution">
    <text evidence="2">The sequence shown here is derived from an EMBL/GenBank/DDBJ whole genome shotgun (WGS) entry which is preliminary data.</text>
</comment>